<organism evidence="2 3">
    <name type="scientific">Jiangella anatolica</name>
    <dbReference type="NCBI Taxonomy" id="2670374"/>
    <lineage>
        <taxon>Bacteria</taxon>
        <taxon>Bacillati</taxon>
        <taxon>Actinomycetota</taxon>
        <taxon>Actinomycetes</taxon>
        <taxon>Jiangellales</taxon>
        <taxon>Jiangellaceae</taxon>
        <taxon>Jiangella</taxon>
    </lineage>
</organism>
<dbReference type="GO" id="GO:0046872">
    <property type="term" value="F:metal ion binding"/>
    <property type="evidence" value="ECO:0007669"/>
    <property type="project" value="UniProtKB-KW"/>
</dbReference>
<reference evidence="2 3" key="1">
    <citation type="submission" date="2018-01" db="EMBL/GenBank/DDBJ databases">
        <title>Draft genome sequence of Jiangella sp. GTF31.</title>
        <authorList>
            <person name="Sahin N."/>
            <person name="Ay H."/>
            <person name="Saygin H."/>
        </authorList>
    </citation>
    <scope>NUCLEOTIDE SEQUENCE [LARGE SCALE GENOMIC DNA]</scope>
    <source>
        <strain evidence="2 3">GTF31</strain>
    </source>
</reference>
<feature type="binding site" evidence="1">
    <location>
        <position position="293"/>
    </location>
    <ligand>
        <name>Mg(2+)</name>
        <dbReference type="ChEBI" id="CHEBI:18420"/>
        <label>1</label>
    </ligand>
</feature>
<dbReference type="RefSeq" id="WP_111256486.1">
    <property type="nucleotide sequence ID" value="NZ_POTW01000054.1"/>
</dbReference>
<dbReference type="InterPro" id="IPR005502">
    <property type="entry name" value="Ribosyl_crysJ1"/>
</dbReference>
<accession>A0A2W2B2T1</accession>
<dbReference type="Pfam" id="PF03747">
    <property type="entry name" value="ADP_ribosyl_GH"/>
    <property type="match status" value="1"/>
</dbReference>
<name>A0A2W2B2T1_9ACTN</name>
<protein>
    <recommendedName>
        <fullName evidence="4">ADP-ribosylglycohydrolase family protein</fullName>
    </recommendedName>
</protein>
<dbReference type="AlphaFoldDB" id="A0A2W2B2T1"/>
<dbReference type="InterPro" id="IPR036705">
    <property type="entry name" value="Ribosyl_crysJ1_sf"/>
</dbReference>
<evidence type="ECO:0000313" key="2">
    <source>
        <dbReference type="EMBL" id="PZF81635.1"/>
    </source>
</evidence>
<keyword evidence="3" id="KW-1185">Reference proteome</keyword>
<evidence type="ECO:0008006" key="4">
    <source>
        <dbReference type="Google" id="ProtNLM"/>
    </source>
</evidence>
<dbReference type="Gene3D" id="1.10.4080.10">
    <property type="entry name" value="ADP-ribosylation/Crystallin J1"/>
    <property type="match status" value="1"/>
</dbReference>
<feature type="binding site" evidence="1">
    <location>
        <position position="292"/>
    </location>
    <ligand>
        <name>Mg(2+)</name>
        <dbReference type="ChEBI" id="CHEBI:18420"/>
        <label>1</label>
    </ligand>
</feature>
<dbReference type="SUPFAM" id="SSF101478">
    <property type="entry name" value="ADP-ribosylglycohydrolase"/>
    <property type="match status" value="1"/>
</dbReference>
<feature type="binding site" evidence="1">
    <location>
        <position position="76"/>
    </location>
    <ligand>
        <name>Mg(2+)</name>
        <dbReference type="ChEBI" id="CHEBI:18420"/>
        <label>1</label>
    </ligand>
</feature>
<comment type="cofactor">
    <cofactor evidence="1">
        <name>Mg(2+)</name>
        <dbReference type="ChEBI" id="CHEBI:18420"/>
    </cofactor>
    <text evidence="1">Binds 2 magnesium ions per subunit.</text>
</comment>
<feature type="binding site" evidence="1">
    <location>
        <position position="75"/>
    </location>
    <ligand>
        <name>Mg(2+)</name>
        <dbReference type="ChEBI" id="CHEBI:18420"/>
        <label>1</label>
    </ligand>
</feature>
<keyword evidence="1" id="KW-0460">Magnesium</keyword>
<keyword evidence="1" id="KW-0479">Metal-binding</keyword>
<dbReference type="Proteomes" id="UP000248764">
    <property type="component" value="Unassembled WGS sequence"/>
</dbReference>
<sequence>MSERRDRIAGALLGLAIGDAAGWPAARHRARLLPPWTRRLHRELDAFAEAEEVTTLPVPFALNQPTAALALGPSDDAEWAAWTLTWLGAGAGPLTRGDVHDHWRTVAAGGTLPRGRVSVATAADALRRDVDPPVTGHDNPHHFDDAAAVRGVAIGLVADGSGTAATLAGWDAEVTNAEDGLRAARAMAATIARLVRGEPLTSAWAAAAAEHVPPDTLLGENLAWALDATAGVTSAAEAVPLLDRPADHVYSYGVAAAQTVATAVALAHVAERNAEPPIAAITAAACLATTADSAPALTGALLGGAHGLSALPTTWVERCRRLAGCCSPDLAGLDLVELAGSIKERTPA</sequence>
<proteinExistence type="predicted"/>
<evidence type="ECO:0000313" key="3">
    <source>
        <dbReference type="Proteomes" id="UP000248764"/>
    </source>
</evidence>
<feature type="binding site" evidence="1">
    <location>
        <position position="74"/>
    </location>
    <ligand>
        <name>Mg(2+)</name>
        <dbReference type="ChEBI" id="CHEBI:18420"/>
        <label>1</label>
    </ligand>
</feature>
<comment type="caution">
    <text evidence="2">The sequence shown here is derived from an EMBL/GenBank/DDBJ whole genome shotgun (WGS) entry which is preliminary data.</text>
</comment>
<dbReference type="EMBL" id="POTW01000054">
    <property type="protein sequence ID" value="PZF81635.1"/>
    <property type="molecule type" value="Genomic_DNA"/>
</dbReference>
<gene>
    <name evidence="2" type="ORF">C1I92_20390</name>
</gene>
<evidence type="ECO:0000256" key="1">
    <source>
        <dbReference type="PIRSR" id="PIRSR605502-1"/>
    </source>
</evidence>